<comment type="subcellular location">
    <subcellularLocation>
        <location evidence="1">Cell membrane</location>
        <topology evidence="1">Multi-pass membrane protein</topology>
    </subcellularLocation>
</comment>
<feature type="transmembrane region" description="Helical" evidence="7">
    <location>
        <begin position="39"/>
        <end position="57"/>
    </location>
</feature>
<feature type="transmembrane region" description="Helical" evidence="7">
    <location>
        <begin position="380"/>
        <end position="398"/>
    </location>
</feature>
<dbReference type="Proteomes" id="UP000006575">
    <property type="component" value="Chromosome"/>
</dbReference>
<evidence type="ECO:0000256" key="6">
    <source>
        <dbReference type="ARBA" id="ARBA00023136"/>
    </source>
</evidence>
<keyword evidence="4 7" id="KW-0812">Transmembrane</keyword>
<reference evidence="8 9" key="1">
    <citation type="journal article" date="2006" name="Genome Biol.">
        <title>The genome of Rhizobium leguminosarum has recognizable core and accessory components.</title>
        <authorList>
            <person name="Young J.W."/>
            <person name="Crossman L.C."/>
            <person name="Johnston A.W.B."/>
            <person name="Thomson N.R."/>
            <person name="Ghazoui Z.F."/>
            <person name="Hull K.H."/>
            <person name="Wexler M."/>
            <person name="Curson A.R.J."/>
            <person name="Todd J.D."/>
            <person name="Poole P.S."/>
            <person name="Mauchline T.H."/>
            <person name="East A.K."/>
            <person name="Quail M.A."/>
            <person name="Churcher C."/>
            <person name="Arrowsmith C."/>
            <person name="Cherevach A."/>
            <person name="Chillingworth T."/>
            <person name="Clarke K."/>
            <person name="Cronin A."/>
            <person name="Davis P."/>
            <person name="Fraser A."/>
            <person name="Hance Z."/>
            <person name="Hauser H."/>
            <person name="Jagels K."/>
            <person name="Moule S."/>
            <person name="Mungall K."/>
            <person name="Norbertczak H."/>
            <person name="Rabbinowitsch E."/>
            <person name="Sanders M."/>
            <person name="Simmonds M."/>
            <person name="Whitehead S."/>
            <person name="Parkhill J."/>
        </authorList>
    </citation>
    <scope>NUCLEOTIDE SEQUENCE [LARGE SCALE GENOMIC DNA]</scope>
    <source>
        <strain evidence="9">DSM 114642 / LMG 32736 / 3841</strain>
    </source>
</reference>
<dbReference type="eggNOG" id="COG2244">
    <property type="taxonomic scope" value="Bacteria"/>
</dbReference>
<evidence type="ECO:0000256" key="2">
    <source>
        <dbReference type="ARBA" id="ARBA00007430"/>
    </source>
</evidence>
<evidence type="ECO:0000256" key="3">
    <source>
        <dbReference type="ARBA" id="ARBA00022475"/>
    </source>
</evidence>
<dbReference type="AlphaFoldDB" id="Q1MD43"/>
<feature type="transmembrane region" description="Helical" evidence="7">
    <location>
        <begin position="404"/>
        <end position="422"/>
    </location>
</feature>
<dbReference type="InterPro" id="IPR050833">
    <property type="entry name" value="Poly_Biosynth_Transport"/>
</dbReference>
<name>Q1MD43_RHIJ3</name>
<protein>
    <submittedName>
        <fullName evidence="8">Transmembrane polysaccharide synthesis protein</fullName>
    </submittedName>
</protein>
<gene>
    <name evidence="8" type="primary">pssL</name>
    <name evidence="8" type="ordered locus">RL3646</name>
</gene>
<feature type="transmembrane region" description="Helical" evidence="7">
    <location>
        <begin position="336"/>
        <end position="359"/>
    </location>
</feature>
<dbReference type="GO" id="GO:0005886">
    <property type="term" value="C:plasma membrane"/>
    <property type="evidence" value="ECO:0007669"/>
    <property type="project" value="UniProtKB-SubCell"/>
</dbReference>
<dbReference type="PANTHER" id="PTHR30250">
    <property type="entry name" value="PST FAMILY PREDICTED COLANIC ACID TRANSPORTER"/>
    <property type="match status" value="1"/>
</dbReference>
<feature type="transmembrane region" description="Helical" evidence="7">
    <location>
        <begin position="192"/>
        <end position="214"/>
    </location>
</feature>
<feature type="transmembrane region" description="Helical" evidence="7">
    <location>
        <begin position="130"/>
        <end position="148"/>
    </location>
</feature>
<dbReference type="HOGENOM" id="CLU_026911_3_0_5"/>
<feature type="transmembrane region" description="Helical" evidence="7">
    <location>
        <begin position="463"/>
        <end position="488"/>
    </location>
</feature>
<evidence type="ECO:0000256" key="4">
    <source>
        <dbReference type="ARBA" id="ARBA00022692"/>
    </source>
</evidence>
<keyword evidence="5 7" id="KW-1133">Transmembrane helix</keyword>
<dbReference type="CDD" id="cd13127">
    <property type="entry name" value="MATE_tuaB_like"/>
    <property type="match status" value="1"/>
</dbReference>
<evidence type="ECO:0000256" key="7">
    <source>
        <dbReference type="SAM" id="Phobius"/>
    </source>
</evidence>
<dbReference type="EnsemblBacteria" id="CAK09135">
    <property type="protein sequence ID" value="CAK09135"/>
    <property type="gene ID" value="RL3646"/>
</dbReference>
<evidence type="ECO:0000313" key="9">
    <source>
        <dbReference type="Proteomes" id="UP000006575"/>
    </source>
</evidence>
<keyword evidence="3" id="KW-1003">Cell membrane</keyword>
<feature type="transmembrane region" description="Helical" evidence="7">
    <location>
        <begin position="169"/>
        <end position="186"/>
    </location>
</feature>
<feature type="transmembrane region" description="Helical" evidence="7">
    <location>
        <begin position="95"/>
        <end position="118"/>
    </location>
</feature>
<feature type="transmembrane region" description="Helical" evidence="7">
    <location>
        <begin position="63"/>
        <end position="83"/>
    </location>
</feature>
<comment type="similarity">
    <text evidence="2">Belongs to the polysaccharide synthase family.</text>
</comment>
<evidence type="ECO:0000256" key="5">
    <source>
        <dbReference type="ARBA" id="ARBA00022989"/>
    </source>
</evidence>
<evidence type="ECO:0000313" key="8">
    <source>
        <dbReference type="EMBL" id="CAK09135.1"/>
    </source>
</evidence>
<feature type="transmembrane region" description="Helical" evidence="7">
    <location>
        <begin position="307"/>
        <end position="324"/>
    </location>
</feature>
<keyword evidence="6 7" id="KW-0472">Membrane</keyword>
<dbReference type="KEGG" id="rle:RL3646"/>
<accession>Q1MD43</accession>
<organism evidence="8 9">
    <name type="scientific">Rhizobium johnstonii (strain DSM 114642 / LMG 32736 / 3841)</name>
    <name type="common">Rhizobium leguminosarum bv. viciae</name>
    <dbReference type="NCBI Taxonomy" id="216596"/>
    <lineage>
        <taxon>Bacteria</taxon>
        <taxon>Pseudomonadati</taxon>
        <taxon>Pseudomonadota</taxon>
        <taxon>Alphaproteobacteria</taxon>
        <taxon>Hyphomicrobiales</taxon>
        <taxon>Rhizobiaceae</taxon>
        <taxon>Rhizobium/Agrobacterium group</taxon>
        <taxon>Rhizobium</taxon>
        <taxon>Rhizobium johnstonii</taxon>
    </lineage>
</organism>
<keyword evidence="9" id="KW-1185">Reference proteome</keyword>
<evidence type="ECO:0000256" key="1">
    <source>
        <dbReference type="ARBA" id="ARBA00004651"/>
    </source>
</evidence>
<feature type="transmembrane region" description="Helical" evidence="7">
    <location>
        <begin position="434"/>
        <end position="451"/>
    </location>
</feature>
<dbReference type="PANTHER" id="PTHR30250:SF10">
    <property type="entry name" value="LIPOPOLYSACCHARIDE BIOSYNTHESIS PROTEIN WZXC"/>
    <property type="match status" value="1"/>
</dbReference>
<sequence>MGARPASTVSVLDVRSRSTMSSVTDRLIQGSMWLSLSRAIVNGLSALSTFVLAWYLAPSDFGLVAIATTIQVILSSVTELSLNQALIRHEDPSEVHFSAVWTLSVTRSAILALLFAASSFPIAEFYNEPRLTSVMLALSFSLLLSGLANPRRVMLQRDLIFWQEFVLNVSQKLVGFVVTVAIAAIYQSYWALVLGTLAYQITNIIVSYTVLPFWPRITFRHARELFSFSLWLTAGQIVNTLNWRIEYLLIGKMLGATQLGHYTVGNTLSTLPTREATAPLNQTIYPGFSRVRNDPVRLIAAYQRAQALLAAVALPAGIGMAVVADPMMRLALGEKWIPAIFIVQALASVFALQTLGSLVQPLGMAKGHTKLLFIRDAQMLVVRVPIIIVGLMIAGLPGVVYARVLTGLISTAVNMLLVKRLIGLPFFQQLGANFRALASVALMAAGVWGLSHVLNMPTDKLGLALHLAILVITGGILYVGSSFVLWLAMKKPNGPETEVQRIFVKFLSKAKRMALPKSA</sequence>
<dbReference type="Pfam" id="PF13440">
    <property type="entry name" value="Polysacc_synt_3"/>
    <property type="match status" value="1"/>
</dbReference>
<proteinExistence type="inferred from homology"/>
<dbReference type="EMBL" id="AM236080">
    <property type="protein sequence ID" value="CAK09135.1"/>
    <property type="molecule type" value="Genomic_DNA"/>
</dbReference>